<organism evidence="1 2">
    <name type="scientific">Arthrobacter psychrochitiniphilus</name>
    <dbReference type="NCBI Taxonomy" id="291045"/>
    <lineage>
        <taxon>Bacteria</taxon>
        <taxon>Bacillati</taxon>
        <taxon>Actinomycetota</taxon>
        <taxon>Actinomycetes</taxon>
        <taxon>Micrococcales</taxon>
        <taxon>Micrococcaceae</taxon>
        <taxon>Arthrobacter</taxon>
    </lineage>
</organism>
<proteinExistence type="predicted"/>
<evidence type="ECO:0000313" key="2">
    <source>
        <dbReference type="Proteomes" id="UP000246303"/>
    </source>
</evidence>
<dbReference type="Proteomes" id="UP000246303">
    <property type="component" value="Unassembled WGS sequence"/>
</dbReference>
<accession>A0A2V3DVQ8</accession>
<keyword evidence="2" id="KW-1185">Reference proteome</keyword>
<reference evidence="1 2" key="1">
    <citation type="submission" date="2018-05" db="EMBL/GenBank/DDBJ databases">
        <title>Genetic diversity of glacier-inhabiting Cryobacterium bacteria in China and description of Cryobacterium mengkeensis sp. nov. and Arthrobacter glacialis sp. nov.</title>
        <authorList>
            <person name="Liu Q."/>
            <person name="Xin Y.-H."/>
        </authorList>
    </citation>
    <scope>NUCLEOTIDE SEQUENCE [LARGE SCALE GENOMIC DNA]</scope>
    <source>
        <strain evidence="1 2">GP3</strain>
    </source>
</reference>
<protein>
    <submittedName>
        <fullName evidence="1">Uncharacterized protein</fullName>
    </submittedName>
</protein>
<name>A0A2V3DVQ8_9MICC</name>
<dbReference type="AlphaFoldDB" id="A0A2V3DVQ8"/>
<dbReference type="EMBL" id="QHLZ01000001">
    <property type="protein sequence ID" value="PXA69458.1"/>
    <property type="molecule type" value="Genomic_DNA"/>
</dbReference>
<sequence>MDGDLVLQWLSSRGYGSMTDVVASVGAVMDGVPPENVQAARSYLWRLEVLGHLDQSWSEGKWRIRPTMVTQLPGSSAFALVVGKRSPELEERLEADTVLHKLEQSRSGIGSLSDPRTLIVEYDNEAELRQVASSSGADFISCAALSIAEDLPSLGLGPLAGGPNTQGSPVQMFNVRMGKFMHVETFHRDGLFKQKVNGRSVYWLLRSGIWYSTTYAEGVCLTRVDIDKECFELQITEDADDPIGMLRVDKGLPLPMPHFQALTLCSGFHPDKTSDGSWTFENIPSSVANAVAQSVHQQLQIV</sequence>
<comment type="caution">
    <text evidence="1">The sequence shown here is derived from an EMBL/GenBank/DDBJ whole genome shotgun (WGS) entry which is preliminary data.</text>
</comment>
<evidence type="ECO:0000313" key="1">
    <source>
        <dbReference type="EMBL" id="PXA69458.1"/>
    </source>
</evidence>
<gene>
    <name evidence="1" type="ORF">CVS29_02605</name>
</gene>